<evidence type="ECO:0000313" key="8">
    <source>
        <dbReference type="EMBL" id="MBD9726293.1"/>
    </source>
</evidence>
<dbReference type="GO" id="GO:0005829">
    <property type="term" value="C:cytosol"/>
    <property type="evidence" value="ECO:0007669"/>
    <property type="project" value="TreeGrafter"/>
</dbReference>
<comment type="similarity">
    <text evidence="1 4">Belongs to the D-isomer specific 2-hydroxyacid dehydrogenase family.</text>
</comment>
<dbReference type="PANTHER" id="PTHR10996">
    <property type="entry name" value="2-HYDROXYACID DEHYDROGENASE-RELATED"/>
    <property type="match status" value="1"/>
</dbReference>
<feature type="domain" description="D-isomer specific 2-hydroxyacid dehydrogenase catalytic" evidence="6">
    <location>
        <begin position="65"/>
        <end position="332"/>
    </location>
</feature>
<dbReference type="Pfam" id="PF00389">
    <property type="entry name" value="2-Hacid_dh"/>
    <property type="match status" value="1"/>
</dbReference>
<dbReference type="EMBL" id="JACYXT010000010">
    <property type="protein sequence ID" value="MBD9726293.1"/>
    <property type="molecule type" value="Genomic_DNA"/>
</dbReference>
<dbReference type="GO" id="GO:0003714">
    <property type="term" value="F:transcription corepressor activity"/>
    <property type="evidence" value="ECO:0007669"/>
    <property type="project" value="InterPro"/>
</dbReference>
<evidence type="ECO:0000313" key="9">
    <source>
        <dbReference type="Proteomes" id="UP000661025"/>
    </source>
</evidence>
<dbReference type="PANTHER" id="PTHR10996:SF283">
    <property type="entry name" value="GLYOXYLATE_HYDROXYPYRUVATE REDUCTASE B"/>
    <property type="match status" value="1"/>
</dbReference>
<keyword evidence="2 4" id="KW-0560">Oxidoreductase</keyword>
<dbReference type="Pfam" id="PF02826">
    <property type="entry name" value="2-Hacid_dh_C"/>
    <property type="match status" value="1"/>
</dbReference>
<evidence type="ECO:0000256" key="3">
    <source>
        <dbReference type="ARBA" id="ARBA00023027"/>
    </source>
</evidence>
<dbReference type="InterPro" id="IPR036291">
    <property type="entry name" value="NAD(P)-bd_dom_sf"/>
</dbReference>
<feature type="domain" description="D-isomer specific 2-hydroxyacid dehydrogenase NAD-binding" evidence="7">
    <location>
        <begin position="131"/>
        <end position="302"/>
    </location>
</feature>
<evidence type="ECO:0000259" key="6">
    <source>
        <dbReference type="Pfam" id="PF00389"/>
    </source>
</evidence>
<dbReference type="InterPro" id="IPR006140">
    <property type="entry name" value="D-isomer_DH_NAD-bd"/>
</dbReference>
<accession>A0A927LC41</accession>
<comment type="caution">
    <text evidence="8">The sequence shown here is derived from an EMBL/GenBank/DDBJ whole genome shotgun (WGS) entry which is preliminary data.</text>
</comment>
<evidence type="ECO:0000256" key="2">
    <source>
        <dbReference type="ARBA" id="ARBA00023002"/>
    </source>
</evidence>
<gene>
    <name evidence="8" type="ORF">IHE70_24335</name>
</gene>
<keyword evidence="3" id="KW-0520">NAD</keyword>
<dbReference type="SUPFAM" id="SSF52283">
    <property type="entry name" value="Formate/glycerate dehydrogenase catalytic domain-like"/>
    <property type="match status" value="1"/>
</dbReference>
<dbReference type="PROSITE" id="PS00670">
    <property type="entry name" value="D_2_HYDROXYACID_DH_2"/>
    <property type="match status" value="1"/>
</dbReference>
<dbReference type="InterPro" id="IPR029753">
    <property type="entry name" value="D-isomer_DH_CS"/>
</dbReference>
<dbReference type="InterPro" id="IPR043322">
    <property type="entry name" value="CtBP"/>
</dbReference>
<dbReference type="Proteomes" id="UP000661025">
    <property type="component" value="Unassembled WGS sequence"/>
</dbReference>
<dbReference type="AlphaFoldDB" id="A0A927LC41"/>
<dbReference type="Gene3D" id="3.40.50.720">
    <property type="entry name" value="NAD(P)-binding Rossmann-like Domain"/>
    <property type="match status" value="2"/>
</dbReference>
<proteinExistence type="inferred from homology"/>
<protein>
    <submittedName>
        <fullName evidence="8">C-terminal binding protein</fullName>
    </submittedName>
</protein>
<evidence type="ECO:0000256" key="4">
    <source>
        <dbReference type="RuleBase" id="RU003719"/>
    </source>
</evidence>
<sequence length="350" mass="36957">MNHPSTDPSRVPSRNPLNRPGTVLLTDYAWPDDLVERAVVEGAGHTLVTGPAEPASAEAVEDLVAAHRPDAILTCWAPVSATAIGTSPDLRIVARLGVGLDNIAVQAATDRGVWVTNVPDYCVEEVSDHAVGMVLSWTRGLARFDREVRAGRWDPASARLRRLSTLTCGVIGYGRIGRATARRLAAFGCRVLAHDPHPPTDTPGVEMADLEELLRRSDVVILHLPLTPDTHHIVGAEQLALMPPGGLLVNVSRGGLVDTDAVIKALDSGHLDGAALDVLETEPHVPDGLLAQPGALLTPHVGFSSDASVTELRRRAAEEVVRILAGEPPAHARNHPRGLSAGSAGTGDAR</sequence>
<dbReference type="PROSITE" id="PS00671">
    <property type="entry name" value="D_2_HYDROXYACID_DH_3"/>
    <property type="match status" value="1"/>
</dbReference>
<dbReference type="InterPro" id="IPR050223">
    <property type="entry name" value="D-isomer_2-hydroxyacid_DH"/>
</dbReference>
<dbReference type="GO" id="GO:0051287">
    <property type="term" value="F:NAD binding"/>
    <property type="evidence" value="ECO:0007669"/>
    <property type="project" value="InterPro"/>
</dbReference>
<dbReference type="InterPro" id="IPR006139">
    <property type="entry name" value="D-isomer_2_OHA_DH_cat_dom"/>
</dbReference>
<dbReference type="FunFam" id="3.40.50.720:FF:000203">
    <property type="entry name" value="D-3-phosphoglycerate dehydrogenase (SerA)"/>
    <property type="match status" value="1"/>
</dbReference>
<name>A0A927LC41_9ACTN</name>
<dbReference type="SUPFAM" id="SSF51735">
    <property type="entry name" value="NAD(P)-binding Rossmann-fold domains"/>
    <property type="match status" value="1"/>
</dbReference>
<evidence type="ECO:0000256" key="1">
    <source>
        <dbReference type="ARBA" id="ARBA00005854"/>
    </source>
</evidence>
<organism evidence="8 9">
    <name type="scientific">Streptomyces caniscabiei</name>
    <dbReference type="NCBI Taxonomy" id="2746961"/>
    <lineage>
        <taxon>Bacteria</taxon>
        <taxon>Bacillati</taxon>
        <taxon>Actinomycetota</taxon>
        <taxon>Actinomycetes</taxon>
        <taxon>Kitasatosporales</taxon>
        <taxon>Streptomycetaceae</taxon>
        <taxon>Streptomyces</taxon>
    </lineage>
</organism>
<dbReference type="GO" id="GO:0030267">
    <property type="term" value="F:glyoxylate reductase (NADPH) activity"/>
    <property type="evidence" value="ECO:0007669"/>
    <property type="project" value="TreeGrafter"/>
</dbReference>
<evidence type="ECO:0000256" key="5">
    <source>
        <dbReference type="SAM" id="MobiDB-lite"/>
    </source>
</evidence>
<dbReference type="CDD" id="cd05299">
    <property type="entry name" value="CtBP_dh"/>
    <property type="match status" value="1"/>
</dbReference>
<reference evidence="8" key="1">
    <citation type="submission" date="2020-09" db="EMBL/GenBank/DDBJ databases">
        <title>Streptomyces canutascabiei sp. nov., which causes potato common scab and is distributed across the world.</title>
        <authorList>
            <person name="Nguyen H.P."/>
            <person name="Weisberg A.J."/>
            <person name="Chang J.H."/>
            <person name="Clarke C.R."/>
        </authorList>
    </citation>
    <scope>NUCLEOTIDE SEQUENCE</scope>
    <source>
        <strain evidence="8">ID-01-6.2a</strain>
    </source>
</reference>
<feature type="region of interest" description="Disordered" evidence="5">
    <location>
        <begin position="326"/>
        <end position="350"/>
    </location>
</feature>
<evidence type="ECO:0000259" key="7">
    <source>
        <dbReference type="Pfam" id="PF02826"/>
    </source>
</evidence>
<dbReference type="GO" id="GO:0016618">
    <property type="term" value="F:hydroxypyruvate reductase [NAD(P)H] activity"/>
    <property type="evidence" value="ECO:0007669"/>
    <property type="project" value="TreeGrafter"/>
</dbReference>